<gene>
    <name evidence="1" type="ORF">IAB46_09975</name>
</gene>
<accession>A0A9D1F5G1</accession>
<organism evidence="1 2">
    <name type="scientific">Candidatus Scybalocola faecigallinarum</name>
    <dbReference type="NCBI Taxonomy" id="2840941"/>
    <lineage>
        <taxon>Bacteria</taxon>
        <taxon>Bacillati</taxon>
        <taxon>Bacillota</taxon>
        <taxon>Clostridia</taxon>
        <taxon>Lachnospirales</taxon>
        <taxon>Lachnospiraceae</taxon>
        <taxon>Lachnospiraceae incertae sedis</taxon>
        <taxon>Candidatus Scybalocola (ex Gilroy et al. 2021)</taxon>
    </lineage>
</organism>
<dbReference type="InterPro" id="IPR037010">
    <property type="entry name" value="VitB12-dep_Met_synth_activ_sf"/>
</dbReference>
<reference evidence="1" key="2">
    <citation type="journal article" date="2021" name="PeerJ">
        <title>Extensive microbial diversity within the chicken gut microbiome revealed by metagenomics and culture.</title>
        <authorList>
            <person name="Gilroy R."/>
            <person name="Ravi A."/>
            <person name="Getino M."/>
            <person name="Pursley I."/>
            <person name="Horton D.L."/>
            <person name="Alikhan N.F."/>
            <person name="Baker D."/>
            <person name="Gharbi K."/>
            <person name="Hall N."/>
            <person name="Watson M."/>
            <person name="Adriaenssens E.M."/>
            <person name="Foster-Nyarko E."/>
            <person name="Jarju S."/>
            <person name="Secka A."/>
            <person name="Antonio M."/>
            <person name="Oren A."/>
            <person name="Chaudhuri R.R."/>
            <person name="La Ragione R."/>
            <person name="Hildebrand F."/>
            <person name="Pallen M.J."/>
        </authorList>
    </citation>
    <scope>NUCLEOTIDE SEQUENCE</scope>
    <source>
        <strain evidence="1">CHK178-757</strain>
    </source>
</reference>
<proteinExistence type="predicted"/>
<dbReference type="AlphaFoldDB" id="A0A9D1F5G1"/>
<evidence type="ECO:0000313" key="2">
    <source>
        <dbReference type="Proteomes" id="UP000823927"/>
    </source>
</evidence>
<sequence>MTQEIIDIDVKIKLNKENVMSMLDCSSDNPVYDEVSQCYEQRLEWLYHHVKPRVLLSYEPVNDDLKEYLNPGEGCTGFLYAVLTIGGAPQEESRRCFGQGEYLDGMLVDAMADAYLFALENAAMPRIRKFCAGNRTGILRRMEAPQDFPLEFHKHIYEMCQLEQTMDMKLSSGCMFDPVKTSCIVFVQSADPDLFNAQHDCSRCSVKDCPLRSI</sequence>
<dbReference type="Proteomes" id="UP000823927">
    <property type="component" value="Unassembled WGS sequence"/>
</dbReference>
<reference evidence="1" key="1">
    <citation type="submission" date="2020-10" db="EMBL/GenBank/DDBJ databases">
        <authorList>
            <person name="Gilroy R."/>
        </authorList>
    </citation>
    <scope>NUCLEOTIDE SEQUENCE</scope>
    <source>
        <strain evidence="1">CHK178-757</strain>
    </source>
</reference>
<evidence type="ECO:0008006" key="3">
    <source>
        <dbReference type="Google" id="ProtNLM"/>
    </source>
</evidence>
<dbReference type="Gene3D" id="3.40.109.40">
    <property type="match status" value="1"/>
</dbReference>
<dbReference type="EMBL" id="DVIT01000036">
    <property type="protein sequence ID" value="HIS47856.1"/>
    <property type="molecule type" value="Genomic_DNA"/>
</dbReference>
<dbReference type="GO" id="GO:0008705">
    <property type="term" value="F:methionine synthase activity"/>
    <property type="evidence" value="ECO:0007669"/>
    <property type="project" value="InterPro"/>
</dbReference>
<evidence type="ECO:0000313" key="1">
    <source>
        <dbReference type="EMBL" id="HIS47856.1"/>
    </source>
</evidence>
<name>A0A9D1F5G1_9FIRM</name>
<dbReference type="SUPFAM" id="SSF56507">
    <property type="entry name" value="Methionine synthase activation domain-like"/>
    <property type="match status" value="1"/>
</dbReference>
<comment type="caution">
    <text evidence="1">The sequence shown here is derived from an EMBL/GenBank/DDBJ whole genome shotgun (WGS) entry which is preliminary data.</text>
</comment>
<protein>
    <recommendedName>
        <fullName evidence="3">AdoMet activation domain-containing protein</fullName>
    </recommendedName>
</protein>